<dbReference type="Gene3D" id="1.10.260.40">
    <property type="entry name" value="lambda repressor-like DNA-binding domains"/>
    <property type="match status" value="1"/>
</dbReference>
<evidence type="ECO:0000313" key="3">
    <source>
        <dbReference type="EMBL" id="MQW69583.1"/>
    </source>
</evidence>
<dbReference type="AlphaFoldDB" id="A0A6G1WIU1"/>
<dbReference type="EMBL" id="WISB01000070">
    <property type="protein sequence ID" value="MQW69583.1"/>
    <property type="molecule type" value="Genomic_DNA"/>
</dbReference>
<dbReference type="Pfam" id="PF01381">
    <property type="entry name" value="HTH_3"/>
    <property type="match status" value="1"/>
</dbReference>
<dbReference type="RefSeq" id="WP_153412795.1">
    <property type="nucleotide sequence ID" value="NZ_WISB01000070.1"/>
</dbReference>
<protein>
    <submittedName>
        <fullName evidence="3">Helix-turn-helix domain-containing protein</fullName>
    </submittedName>
</protein>
<evidence type="ECO:0000256" key="1">
    <source>
        <dbReference type="SAM" id="MobiDB-lite"/>
    </source>
</evidence>
<dbReference type="SUPFAM" id="SSF47413">
    <property type="entry name" value="lambda repressor-like DNA-binding domains"/>
    <property type="match status" value="1"/>
</dbReference>
<proteinExistence type="predicted"/>
<dbReference type="CDD" id="cd00093">
    <property type="entry name" value="HTH_XRE"/>
    <property type="match status" value="1"/>
</dbReference>
<feature type="domain" description="HTH cro/C1-type" evidence="2">
    <location>
        <begin position="10"/>
        <end position="50"/>
    </location>
</feature>
<dbReference type="PROSITE" id="PS50943">
    <property type="entry name" value="HTH_CROC1"/>
    <property type="match status" value="1"/>
</dbReference>
<dbReference type="GO" id="GO:0003677">
    <property type="term" value="F:DNA binding"/>
    <property type="evidence" value="ECO:0007669"/>
    <property type="project" value="InterPro"/>
</dbReference>
<comment type="caution">
    <text evidence="3">The sequence shown here is derived from an EMBL/GenBank/DDBJ whole genome shotgun (WGS) entry which is preliminary data.</text>
</comment>
<dbReference type="InterPro" id="IPR001387">
    <property type="entry name" value="Cro/C1-type_HTH"/>
</dbReference>
<name>A0A6G1WIU1_9HYPH</name>
<accession>A0A6G1WIU1</accession>
<evidence type="ECO:0000259" key="2">
    <source>
        <dbReference type="PROSITE" id="PS50943"/>
    </source>
</evidence>
<dbReference type="InterPro" id="IPR010982">
    <property type="entry name" value="Lambda_DNA-bd_dom_sf"/>
</dbReference>
<reference evidence="3" key="1">
    <citation type="journal article" date="2013" name="Genome Biol.">
        <title>Comparative genomics of the core and accessory genomes of 48 Sinorhizobium strains comprising five genospecies.</title>
        <authorList>
            <person name="Sugawara M."/>
            <person name="Epstein B."/>
            <person name="Badgley B.D."/>
            <person name="Unno T."/>
            <person name="Xu L."/>
            <person name="Reese J."/>
            <person name="Gyaneshwar P."/>
            <person name="Denny R."/>
            <person name="Mudge J."/>
            <person name="Bharti A.K."/>
            <person name="Farmer A.D."/>
            <person name="May G.D."/>
            <person name="Woodward J.E."/>
            <person name="Medigue C."/>
            <person name="Vallenet D."/>
            <person name="Lajus A."/>
            <person name="Rouy Z."/>
            <person name="Martinez-Vaz B."/>
            <person name="Tiffin P."/>
            <person name="Young N.D."/>
            <person name="Sadowsky M.J."/>
        </authorList>
    </citation>
    <scope>NUCLEOTIDE SEQUENCE</scope>
    <source>
        <strain evidence="3">M1</strain>
    </source>
</reference>
<sequence length="95" mass="10630">MGLTMQGNELRAWRKQYGLTQSDLACELEVARQTVVGWEAGGTLPKILVLALRELEKNRNIAGKRMSASQQRNTRQRPDTPGTTLPIEKILPSKN</sequence>
<organism evidence="3">
    <name type="scientific">Sinorhizobium medicae</name>
    <dbReference type="NCBI Taxonomy" id="110321"/>
    <lineage>
        <taxon>Bacteria</taxon>
        <taxon>Pseudomonadati</taxon>
        <taxon>Pseudomonadota</taxon>
        <taxon>Alphaproteobacteria</taxon>
        <taxon>Hyphomicrobiales</taxon>
        <taxon>Rhizobiaceae</taxon>
        <taxon>Sinorhizobium/Ensifer group</taxon>
        <taxon>Sinorhizobium</taxon>
    </lineage>
</organism>
<feature type="region of interest" description="Disordered" evidence="1">
    <location>
        <begin position="62"/>
        <end position="95"/>
    </location>
</feature>
<gene>
    <name evidence="3" type="ORF">GHJ91_10550</name>
</gene>